<dbReference type="EMBL" id="CP051775">
    <property type="protein sequence ID" value="QJE72156.1"/>
    <property type="molecule type" value="Genomic_DNA"/>
</dbReference>
<evidence type="ECO:0000313" key="2">
    <source>
        <dbReference type="Proteomes" id="UP000501891"/>
    </source>
</evidence>
<dbReference type="Proteomes" id="UP000501891">
    <property type="component" value="Chromosome"/>
</dbReference>
<accession>A0A858R506</accession>
<gene>
    <name evidence="1" type="ORF">HHL28_02705</name>
</gene>
<keyword evidence="2" id="KW-1185">Reference proteome</keyword>
<sequence length="259" mass="29352">MGTFFFDDSKHPSSGFHIVASVYSEKDVSNKIKEKFIEVGYRYGVDEFKSGRHMKNNQKLSCLRDSLMDIISYNCKIGVAISKPDENMSKISLALLRKMLAHPSLMGRPHQVYFDQGLFPRNQSIREETSLLVTECQLNFQFSCDSREVCGIQLADLTAHTCAIMLKEAMGLTSKKVNIGKDENQSWPEEIEIGFLLWTGIRYNFFSAAPPHPDDWQADEIQPMADVTPYGLYIDEALADEIKDAALARFGKMYLGCIH</sequence>
<evidence type="ECO:0000313" key="1">
    <source>
        <dbReference type="EMBL" id="QJE72156.1"/>
    </source>
</evidence>
<proteinExistence type="predicted"/>
<dbReference type="AlphaFoldDB" id="A0A858R506"/>
<organism evidence="1 2">
    <name type="scientific">Aerophototrophica crusticola</name>
    <dbReference type="NCBI Taxonomy" id="1709002"/>
    <lineage>
        <taxon>Bacteria</taxon>
        <taxon>Pseudomonadati</taxon>
        <taxon>Pseudomonadota</taxon>
        <taxon>Alphaproteobacteria</taxon>
        <taxon>Rhodospirillales</taxon>
        <taxon>Rhodospirillaceae</taxon>
        <taxon>Aerophototrophica</taxon>
    </lineage>
</organism>
<dbReference type="InterPro" id="IPR024524">
    <property type="entry name" value="DUF3800"/>
</dbReference>
<name>A0A858R506_9PROT</name>
<reference evidence="1" key="1">
    <citation type="submission" date="2020-04" db="EMBL/GenBank/DDBJ databases">
        <title>A desert anoxygenic phototrophic bacterium fixes CO2 using RubisCO under aerobic conditions.</title>
        <authorList>
            <person name="Tang K."/>
        </authorList>
    </citation>
    <scope>NUCLEOTIDE SEQUENCE [LARGE SCALE GENOMIC DNA]</scope>
    <source>
        <strain evidence="1">MIMtkB3</strain>
    </source>
</reference>
<dbReference type="KEGG" id="acru:HHL28_02705"/>
<protein>
    <submittedName>
        <fullName evidence="1">DUF3800 domain-containing protein</fullName>
    </submittedName>
</protein>
<dbReference type="Pfam" id="PF12686">
    <property type="entry name" value="DUF3800"/>
    <property type="match status" value="1"/>
</dbReference>